<gene>
    <name evidence="1" type="ORF">HPB49_008951</name>
</gene>
<organism evidence="1 2">
    <name type="scientific">Dermacentor silvarum</name>
    <name type="common">Tick</name>
    <dbReference type="NCBI Taxonomy" id="543639"/>
    <lineage>
        <taxon>Eukaryota</taxon>
        <taxon>Metazoa</taxon>
        <taxon>Ecdysozoa</taxon>
        <taxon>Arthropoda</taxon>
        <taxon>Chelicerata</taxon>
        <taxon>Arachnida</taxon>
        <taxon>Acari</taxon>
        <taxon>Parasitiformes</taxon>
        <taxon>Ixodida</taxon>
        <taxon>Ixodoidea</taxon>
        <taxon>Ixodidae</taxon>
        <taxon>Rhipicephalinae</taxon>
        <taxon>Dermacentor</taxon>
    </lineage>
</organism>
<evidence type="ECO:0000313" key="1">
    <source>
        <dbReference type="EMBL" id="KAH7979278.1"/>
    </source>
</evidence>
<dbReference type="EMBL" id="CM023470">
    <property type="protein sequence ID" value="KAH7979278.1"/>
    <property type="molecule type" value="Genomic_DNA"/>
</dbReference>
<evidence type="ECO:0000313" key="2">
    <source>
        <dbReference type="Proteomes" id="UP000821865"/>
    </source>
</evidence>
<sequence>MGSTNVQNRAVGQVPPPDSDWTGQIDFGDTGRIFDEFATTALGGIPWQVYFQRTLACGSMFDAKLMSYTAAFGCIFLAIPPVIIGAAAKTSNFTALGYVGSYRLAENDISAVLPFAMRFLTPSFASILGLGAITSAVMSSADSSVLSASSLITKNFYYAILRPRASVGEISTVARAIVCLVGAATTTMALSVQSVYTLWSLSADVVYVMLFPQLLCLFYLDHMTNTYGLICGDCLKVTSEDDVGSWELILDDIEPQNEPWMSSAVRRRVSIYAS</sequence>
<name>A0ACB8DY46_DERSI</name>
<accession>A0ACB8DY46</accession>
<keyword evidence="2" id="KW-1185">Reference proteome</keyword>
<comment type="caution">
    <text evidence="1">The sequence shown here is derived from an EMBL/GenBank/DDBJ whole genome shotgun (WGS) entry which is preliminary data.</text>
</comment>
<proteinExistence type="predicted"/>
<dbReference type="Proteomes" id="UP000821865">
    <property type="component" value="Chromosome 1"/>
</dbReference>
<protein>
    <submittedName>
        <fullName evidence="1">Uncharacterized protein</fullName>
    </submittedName>
</protein>
<reference evidence="1" key="1">
    <citation type="submission" date="2020-05" db="EMBL/GenBank/DDBJ databases">
        <title>Large-scale comparative analyses of tick genomes elucidate their genetic diversity and vector capacities.</title>
        <authorList>
            <person name="Jia N."/>
            <person name="Wang J."/>
            <person name="Shi W."/>
            <person name="Du L."/>
            <person name="Sun Y."/>
            <person name="Zhan W."/>
            <person name="Jiang J."/>
            <person name="Wang Q."/>
            <person name="Zhang B."/>
            <person name="Ji P."/>
            <person name="Sakyi L.B."/>
            <person name="Cui X."/>
            <person name="Yuan T."/>
            <person name="Jiang B."/>
            <person name="Yang W."/>
            <person name="Lam T.T.-Y."/>
            <person name="Chang Q."/>
            <person name="Ding S."/>
            <person name="Wang X."/>
            <person name="Zhu J."/>
            <person name="Ruan X."/>
            <person name="Zhao L."/>
            <person name="Wei J."/>
            <person name="Que T."/>
            <person name="Du C."/>
            <person name="Cheng J."/>
            <person name="Dai P."/>
            <person name="Han X."/>
            <person name="Huang E."/>
            <person name="Gao Y."/>
            <person name="Liu J."/>
            <person name="Shao H."/>
            <person name="Ye R."/>
            <person name="Li L."/>
            <person name="Wei W."/>
            <person name="Wang X."/>
            <person name="Wang C."/>
            <person name="Yang T."/>
            <person name="Huo Q."/>
            <person name="Li W."/>
            <person name="Guo W."/>
            <person name="Chen H."/>
            <person name="Zhou L."/>
            <person name="Ni X."/>
            <person name="Tian J."/>
            <person name="Zhou Y."/>
            <person name="Sheng Y."/>
            <person name="Liu T."/>
            <person name="Pan Y."/>
            <person name="Xia L."/>
            <person name="Li J."/>
            <person name="Zhao F."/>
            <person name="Cao W."/>
        </authorList>
    </citation>
    <scope>NUCLEOTIDE SEQUENCE</scope>
    <source>
        <strain evidence="1">Dsil-2018</strain>
    </source>
</reference>